<evidence type="ECO:0000259" key="2">
    <source>
        <dbReference type="Pfam" id="PF03724"/>
    </source>
</evidence>
<feature type="domain" description="DUF306" evidence="2">
    <location>
        <begin position="37"/>
        <end position="138"/>
    </location>
</feature>
<dbReference type="EMBL" id="AGAZ01000061">
    <property type="protein sequence ID" value="EGZ45146.1"/>
    <property type="molecule type" value="Genomic_DNA"/>
</dbReference>
<evidence type="ECO:0000313" key="4">
    <source>
        <dbReference type="Proteomes" id="UP000005336"/>
    </source>
</evidence>
<dbReference type="Gene3D" id="2.40.128.270">
    <property type="match status" value="1"/>
</dbReference>
<reference evidence="3 4" key="1">
    <citation type="submission" date="2011-06" db="EMBL/GenBank/DDBJ databases">
        <authorList>
            <person name="Muzny D."/>
            <person name="Qin X."/>
            <person name="Deng J."/>
            <person name="Jiang H."/>
            <person name="Liu Y."/>
            <person name="Qu J."/>
            <person name="Song X.-Z."/>
            <person name="Zhang L."/>
            <person name="Thornton R."/>
            <person name="Coyle M."/>
            <person name="Francisco L."/>
            <person name="Jackson L."/>
            <person name="Javaid M."/>
            <person name="Korchina V."/>
            <person name="Kovar C."/>
            <person name="Mata R."/>
            <person name="Mathew T."/>
            <person name="Ngo R."/>
            <person name="Nguyen L."/>
            <person name="Nguyen N."/>
            <person name="Okwuonu G."/>
            <person name="Ongeri F."/>
            <person name="Pham C."/>
            <person name="Simmons D."/>
            <person name="Wilczek-Boney K."/>
            <person name="Hale W."/>
            <person name="Jakkamsetti A."/>
            <person name="Pham P."/>
            <person name="Ruth R."/>
            <person name="San Lucas F."/>
            <person name="Warren J."/>
            <person name="Zhang J."/>
            <person name="Zhao Z."/>
            <person name="Zhou C."/>
            <person name="Zhu D."/>
            <person name="Lee S."/>
            <person name="Bess C."/>
            <person name="Blankenburg K."/>
            <person name="Forbes L."/>
            <person name="Fu Q."/>
            <person name="Gubbala S."/>
            <person name="Hirani K."/>
            <person name="Jayaseelan J.C."/>
            <person name="Lara F."/>
            <person name="Munidasa M."/>
            <person name="Palculict T."/>
            <person name="Patil S."/>
            <person name="Pu L.-L."/>
            <person name="Saada N."/>
            <person name="Tang L."/>
            <person name="Weissenberger G."/>
            <person name="Zhu Y."/>
            <person name="Hemphill L."/>
            <person name="Shang Y."/>
            <person name="Youmans B."/>
            <person name="Ayvaz T."/>
            <person name="Ross M."/>
            <person name="Santibanez J."/>
            <person name="Aqrawi P."/>
            <person name="Gross S."/>
            <person name="Joshi V."/>
            <person name="Fowler G."/>
            <person name="Nazareth L."/>
            <person name="Reid J."/>
            <person name="Worley K."/>
            <person name="Petrosino J."/>
            <person name="Highlander S."/>
            <person name="Gibbs R."/>
        </authorList>
    </citation>
    <scope>NUCLEOTIDE SEQUENCE [LARGE SCALE GENOMIC DNA]</scope>
    <source>
        <strain evidence="3 4">9715</strain>
    </source>
</reference>
<dbReference type="OrthoDB" id="8602292at2"/>
<comment type="caution">
    <text evidence="3">The sequence shown here is derived from an EMBL/GenBank/DDBJ whole genome shotgun (WGS) entry which is preliminary data.</text>
</comment>
<dbReference type="HOGENOM" id="CLU_139129_0_0_4"/>
<protein>
    <recommendedName>
        <fullName evidence="2">DUF306 domain-containing protein</fullName>
    </recommendedName>
</protein>
<dbReference type="Proteomes" id="UP000005336">
    <property type="component" value="Unassembled WGS sequence"/>
</dbReference>
<evidence type="ECO:0000313" key="3">
    <source>
        <dbReference type="EMBL" id="EGZ45146.1"/>
    </source>
</evidence>
<evidence type="ECO:0000256" key="1">
    <source>
        <dbReference type="SAM" id="SignalP"/>
    </source>
</evidence>
<dbReference type="STRING" id="1030841.HMPREF9370_1705"/>
<dbReference type="PROSITE" id="PS51257">
    <property type="entry name" value="PROKAR_LIPOPROTEIN"/>
    <property type="match status" value="1"/>
</dbReference>
<keyword evidence="4" id="KW-1185">Reference proteome</keyword>
<name>G4CRJ5_9NEIS</name>
<dbReference type="PANTHER" id="PTHR35535">
    <property type="entry name" value="HEAT SHOCK PROTEIN HSLJ"/>
    <property type="match status" value="1"/>
</dbReference>
<sequence length="143" mass="16001">MKLPFIASALLLLAACTVTPQQSGSAVPPHDSTHVKRIWKLIEMEGFSRDQLINAKATMDWTKLPKIHAYMGCNQLMFSAEKMNAGQISFSSVVATRMYCAETMKLEQTFLSKLNSINSYIVQGHELILNSPEGKSMRFITED</sequence>
<dbReference type="RefSeq" id="WP_009116846.1">
    <property type="nucleotide sequence ID" value="NZ_JH165159.1"/>
</dbReference>
<feature type="signal peptide" evidence="1">
    <location>
        <begin position="1"/>
        <end position="20"/>
    </location>
</feature>
<dbReference type="AlphaFoldDB" id="G4CRJ5"/>
<accession>G4CRJ5</accession>
<dbReference type="PATRIC" id="fig|1030841.3.peg.1696"/>
<organism evidence="3 4">
    <name type="scientific">Neisseria wadsworthii 9715</name>
    <dbReference type="NCBI Taxonomy" id="1030841"/>
    <lineage>
        <taxon>Bacteria</taxon>
        <taxon>Pseudomonadati</taxon>
        <taxon>Pseudomonadota</taxon>
        <taxon>Betaproteobacteria</taxon>
        <taxon>Neisseriales</taxon>
        <taxon>Neisseriaceae</taxon>
        <taxon>Neisseria</taxon>
    </lineage>
</organism>
<dbReference type="InterPro" id="IPR005184">
    <property type="entry name" value="DUF306_Meta_HslJ"/>
</dbReference>
<dbReference type="InterPro" id="IPR053147">
    <property type="entry name" value="Hsp_HslJ-like"/>
</dbReference>
<keyword evidence="1" id="KW-0732">Signal</keyword>
<dbReference type="InterPro" id="IPR038670">
    <property type="entry name" value="HslJ-like_sf"/>
</dbReference>
<proteinExistence type="predicted"/>
<dbReference type="Pfam" id="PF03724">
    <property type="entry name" value="META"/>
    <property type="match status" value="1"/>
</dbReference>
<dbReference type="PANTHER" id="PTHR35535:SF1">
    <property type="entry name" value="HEAT SHOCK PROTEIN HSLJ"/>
    <property type="match status" value="1"/>
</dbReference>
<gene>
    <name evidence="3" type="ORF">HMPREF9370_1705</name>
</gene>
<feature type="chain" id="PRO_5003462127" description="DUF306 domain-containing protein" evidence="1">
    <location>
        <begin position="21"/>
        <end position="143"/>
    </location>
</feature>